<dbReference type="InterPro" id="IPR036291">
    <property type="entry name" value="NAD(P)-bd_dom_sf"/>
</dbReference>
<keyword evidence="6" id="KW-0809">Transit peptide</keyword>
<evidence type="ECO:0000313" key="14">
    <source>
        <dbReference type="Proteomes" id="UP001177003"/>
    </source>
</evidence>
<evidence type="ECO:0000313" key="13">
    <source>
        <dbReference type="EMBL" id="CAI9274967.1"/>
    </source>
</evidence>
<dbReference type="AlphaFoldDB" id="A0AA35YJB7"/>
<dbReference type="InterPro" id="IPR016040">
    <property type="entry name" value="NAD(P)-bd_dom"/>
</dbReference>
<dbReference type="GO" id="GO:0033728">
    <property type="term" value="F:3,8-divinyl protochlorophyllide a 8-vinyl-reductase (NADPH) activity"/>
    <property type="evidence" value="ECO:0007669"/>
    <property type="project" value="UniProtKB-EC"/>
</dbReference>
<evidence type="ECO:0000256" key="9">
    <source>
        <dbReference type="ARBA" id="ARBA00024059"/>
    </source>
</evidence>
<dbReference type="Gene3D" id="3.40.50.720">
    <property type="entry name" value="NAD(P)-binding Rossmann-like Domain"/>
    <property type="match status" value="1"/>
</dbReference>
<keyword evidence="3" id="KW-0150">Chloroplast</keyword>
<dbReference type="EC" id="1.3.1.75" evidence="9"/>
<keyword evidence="8" id="KW-0149">Chlorophyll biosynthesis</keyword>
<proteinExistence type="predicted"/>
<evidence type="ECO:0000256" key="11">
    <source>
        <dbReference type="ARBA" id="ARBA00049498"/>
    </source>
</evidence>
<keyword evidence="4" id="KW-0934">Plastid</keyword>
<comment type="catalytic activity">
    <reaction evidence="11">
        <text>protochlorophyllide a + NADP(+) = 3,8-divinyl protochlorophyllide a + NADPH + H(+)</text>
        <dbReference type="Rhea" id="RHEA:48884"/>
        <dbReference type="ChEBI" id="CHEBI:15378"/>
        <dbReference type="ChEBI" id="CHEBI:57783"/>
        <dbReference type="ChEBI" id="CHEBI:58349"/>
        <dbReference type="ChEBI" id="CHEBI:58632"/>
        <dbReference type="ChEBI" id="CHEBI:83350"/>
        <dbReference type="EC" id="1.3.1.75"/>
    </reaction>
</comment>
<dbReference type="CDD" id="cd05243">
    <property type="entry name" value="SDR_a5"/>
    <property type="match status" value="1"/>
</dbReference>
<feature type="domain" description="NAD(P)-binding" evidence="12">
    <location>
        <begin position="89"/>
        <end position="269"/>
    </location>
</feature>
<keyword evidence="7" id="KW-0560">Oxidoreductase</keyword>
<dbReference type="Pfam" id="PF13460">
    <property type="entry name" value="NAD_binding_10"/>
    <property type="match status" value="1"/>
</dbReference>
<dbReference type="Proteomes" id="UP001177003">
    <property type="component" value="Chromosome 3"/>
</dbReference>
<evidence type="ECO:0000259" key="12">
    <source>
        <dbReference type="Pfam" id="PF13460"/>
    </source>
</evidence>
<dbReference type="InterPro" id="IPR044201">
    <property type="entry name" value="DVR-like"/>
</dbReference>
<dbReference type="SUPFAM" id="SSF51735">
    <property type="entry name" value="NAD(P)-binding Rossmann-fold domains"/>
    <property type="match status" value="1"/>
</dbReference>
<sequence length="396" mass="43526">MSTCASFYGITLSSSSSTFKNLLSSHYPNKIQVNSSPFSFLPSHLSKTSVFNTKRHIVATASTPTALESPPKSSFRDKPPKDINVLVVGSTGYIGNFVVKELVNRGFNVIAVCREKSGIKDVTQLDSLQQSLQNLGVSIDVVVSCLASRSGGVKDSWKIDYEATKNSLLAGRTFGAKHFVLLSAICVQKPLLEFQRAKLKFESELIKEAENDDDFSYSIVRPTAFFKSLGGQVELVKDGKPYVMFGDGKLCACKPISEPDLASFIADCMLSTDKINQILPIGGPGKALTPLEQGEMLFKLAGKKPNFIKVPIEIMDFAIGVLDFLVKIFPSMEDVAEFGKIGRYYAAESMLVYDPETKEYKAEETPSYGEDTLEDFFKRVLEEGMAGQELGEQIIF</sequence>
<dbReference type="PANTHER" id="PTHR47378:SF1">
    <property type="entry name" value="DIVINYL CHLOROPHYLLIDE A 8-VINYL-REDUCTASE, CHLOROPLASTIC"/>
    <property type="match status" value="1"/>
</dbReference>
<accession>A0AA35YJB7</accession>
<evidence type="ECO:0000256" key="3">
    <source>
        <dbReference type="ARBA" id="ARBA00022528"/>
    </source>
</evidence>
<evidence type="ECO:0000256" key="10">
    <source>
        <dbReference type="ARBA" id="ARBA00024089"/>
    </source>
</evidence>
<comment type="pathway">
    <text evidence="2">Porphyrin-containing compound metabolism; chlorophyll biosynthesis.</text>
</comment>
<evidence type="ECO:0000256" key="4">
    <source>
        <dbReference type="ARBA" id="ARBA00022640"/>
    </source>
</evidence>
<dbReference type="PANTHER" id="PTHR47378">
    <property type="entry name" value="DIVINYL CHLOROPHYLLIDE A 8-VINYL-REDUCTASE, CHLOROPLASTIC"/>
    <property type="match status" value="1"/>
</dbReference>
<evidence type="ECO:0000256" key="5">
    <source>
        <dbReference type="ARBA" id="ARBA00022857"/>
    </source>
</evidence>
<gene>
    <name evidence="13" type="ORF">LSALG_LOCUS15013</name>
</gene>
<dbReference type="EMBL" id="OX465079">
    <property type="protein sequence ID" value="CAI9274967.1"/>
    <property type="molecule type" value="Genomic_DNA"/>
</dbReference>
<organism evidence="13 14">
    <name type="scientific">Lactuca saligna</name>
    <name type="common">Willowleaf lettuce</name>
    <dbReference type="NCBI Taxonomy" id="75948"/>
    <lineage>
        <taxon>Eukaryota</taxon>
        <taxon>Viridiplantae</taxon>
        <taxon>Streptophyta</taxon>
        <taxon>Embryophyta</taxon>
        <taxon>Tracheophyta</taxon>
        <taxon>Spermatophyta</taxon>
        <taxon>Magnoliopsida</taxon>
        <taxon>eudicotyledons</taxon>
        <taxon>Gunneridae</taxon>
        <taxon>Pentapetalae</taxon>
        <taxon>asterids</taxon>
        <taxon>campanulids</taxon>
        <taxon>Asterales</taxon>
        <taxon>Asteraceae</taxon>
        <taxon>Cichorioideae</taxon>
        <taxon>Cichorieae</taxon>
        <taxon>Lactucinae</taxon>
        <taxon>Lactuca</taxon>
    </lineage>
</organism>
<evidence type="ECO:0000256" key="2">
    <source>
        <dbReference type="ARBA" id="ARBA00005173"/>
    </source>
</evidence>
<comment type="subcellular location">
    <subcellularLocation>
        <location evidence="1">Plastid</location>
        <location evidence="1">Chloroplast</location>
    </subcellularLocation>
</comment>
<dbReference type="GO" id="GO:0009507">
    <property type="term" value="C:chloroplast"/>
    <property type="evidence" value="ECO:0007669"/>
    <property type="project" value="UniProtKB-SubCell"/>
</dbReference>
<evidence type="ECO:0000256" key="8">
    <source>
        <dbReference type="ARBA" id="ARBA00023171"/>
    </source>
</evidence>
<evidence type="ECO:0000256" key="1">
    <source>
        <dbReference type="ARBA" id="ARBA00004229"/>
    </source>
</evidence>
<dbReference type="GO" id="GO:0015995">
    <property type="term" value="P:chlorophyll biosynthetic process"/>
    <property type="evidence" value="ECO:0007669"/>
    <property type="project" value="UniProtKB-KW"/>
</dbReference>
<name>A0AA35YJB7_LACSI</name>
<evidence type="ECO:0000256" key="6">
    <source>
        <dbReference type="ARBA" id="ARBA00022946"/>
    </source>
</evidence>
<keyword evidence="14" id="KW-1185">Reference proteome</keyword>
<reference evidence="13" key="1">
    <citation type="submission" date="2023-04" db="EMBL/GenBank/DDBJ databases">
        <authorList>
            <person name="Vijverberg K."/>
            <person name="Xiong W."/>
            <person name="Schranz E."/>
        </authorList>
    </citation>
    <scope>NUCLEOTIDE SEQUENCE</scope>
</reference>
<protein>
    <recommendedName>
        <fullName evidence="10">Divinyl chlorophyllide a 8-vinyl-reductase, chloroplastic</fullName>
        <ecNumber evidence="9">1.3.1.75</ecNumber>
    </recommendedName>
</protein>
<evidence type="ECO:0000256" key="7">
    <source>
        <dbReference type="ARBA" id="ARBA00023002"/>
    </source>
</evidence>
<keyword evidence="5" id="KW-0521">NADP</keyword>